<proteinExistence type="predicted"/>
<dbReference type="AlphaFoldDB" id="A0A4U1BWM3"/>
<protein>
    <recommendedName>
        <fullName evidence="4">DUF4386 family protein</fullName>
    </recommendedName>
</protein>
<keyword evidence="1" id="KW-0472">Membrane</keyword>
<evidence type="ECO:0000313" key="3">
    <source>
        <dbReference type="Proteomes" id="UP000308181"/>
    </source>
</evidence>
<evidence type="ECO:0000313" key="2">
    <source>
        <dbReference type="EMBL" id="TKB96902.1"/>
    </source>
</evidence>
<comment type="caution">
    <text evidence="2">The sequence shown here is derived from an EMBL/GenBank/DDBJ whole genome shotgun (WGS) entry which is preliminary data.</text>
</comment>
<dbReference type="OrthoDB" id="3078453at2"/>
<feature type="transmembrane region" description="Helical" evidence="1">
    <location>
        <begin position="216"/>
        <end position="234"/>
    </location>
</feature>
<keyword evidence="3" id="KW-1185">Reference proteome</keyword>
<gene>
    <name evidence="2" type="ORF">FA046_12560</name>
</gene>
<dbReference type="Proteomes" id="UP000308181">
    <property type="component" value="Unassembled WGS sequence"/>
</dbReference>
<evidence type="ECO:0008006" key="4">
    <source>
        <dbReference type="Google" id="ProtNLM"/>
    </source>
</evidence>
<evidence type="ECO:0000256" key="1">
    <source>
        <dbReference type="SAM" id="Phobius"/>
    </source>
</evidence>
<reference evidence="2 3" key="1">
    <citation type="submission" date="2019-04" db="EMBL/GenBank/DDBJ databases">
        <title>Pedobacter sp. AR-3-17 sp. nov., isolated from Arctic soil.</title>
        <authorList>
            <person name="Dahal R.H."/>
            <person name="Kim D.-U."/>
        </authorList>
    </citation>
    <scope>NUCLEOTIDE SEQUENCE [LARGE SCALE GENOMIC DNA]</scope>
    <source>
        <strain evidence="2 3">AR-3-17</strain>
    </source>
</reference>
<organism evidence="2 3">
    <name type="scientific">Pedobacter cryophilus</name>
    <dbReference type="NCBI Taxonomy" id="2571271"/>
    <lineage>
        <taxon>Bacteria</taxon>
        <taxon>Pseudomonadati</taxon>
        <taxon>Bacteroidota</taxon>
        <taxon>Sphingobacteriia</taxon>
        <taxon>Sphingobacteriales</taxon>
        <taxon>Sphingobacteriaceae</taxon>
        <taxon>Pedobacter</taxon>
    </lineage>
</organism>
<accession>A0A4U1BWM3</accession>
<feature type="transmembrane region" description="Helical" evidence="1">
    <location>
        <begin position="105"/>
        <end position="123"/>
    </location>
</feature>
<feature type="transmembrane region" description="Helical" evidence="1">
    <location>
        <begin position="78"/>
        <end position="98"/>
    </location>
</feature>
<keyword evidence="1" id="KW-1133">Transmembrane helix</keyword>
<sequence length="248" mass="27776">MKITLLDDDKLAQEVDEILEISRWNNLFKMAVIAAIIMAIMIPVQVLVFLVYPPPSSVEGFFRLFNENAFVGLLEYDFLMIFDMLLITFIYLALYFLLKNINESMITVALVLGLLGIASFFASNTSLEMLSLSKQFAAATTSEQRMILRAAGLALIETYNGTSFTIYYSLSAISLLVFSFAMLKNKIFTKANAYAGLITGLFMVIPPIAIIGKVGLFSSLIALLPLEIWLILFAKNLKKLNRKAFRAY</sequence>
<dbReference type="EMBL" id="SWBP01000004">
    <property type="protein sequence ID" value="TKB96902.1"/>
    <property type="molecule type" value="Genomic_DNA"/>
</dbReference>
<feature type="transmembrane region" description="Helical" evidence="1">
    <location>
        <begin position="166"/>
        <end position="184"/>
    </location>
</feature>
<dbReference type="RefSeq" id="WP_136826866.1">
    <property type="nucleotide sequence ID" value="NZ_SWBP01000004.1"/>
</dbReference>
<name>A0A4U1BWM3_9SPHI</name>
<feature type="transmembrane region" description="Helical" evidence="1">
    <location>
        <begin position="191"/>
        <end position="210"/>
    </location>
</feature>
<keyword evidence="1" id="KW-0812">Transmembrane</keyword>
<feature type="transmembrane region" description="Helical" evidence="1">
    <location>
        <begin position="31"/>
        <end position="52"/>
    </location>
</feature>